<evidence type="ECO:0000313" key="2">
    <source>
        <dbReference type="EMBL" id="GAA5341583.1"/>
    </source>
</evidence>
<reference evidence="2 3" key="1">
    <citation type="submission" date="2024-02" db="EMBL/GenBank/DDBJ databases">
        <title>Characterization of antibiotic resistant novel bacterial strains and their environmental applications.</title>
        <authorList>
            <person name="Manzoor S."/>
            <person name="Abbas S."/>
            <person name="Arshad M."/>
            <person name="Li W.J."/>
            <person name="Ahmed I."/>
        </authorList>
    </citation>
    <scope>NUCLEOTIDE SEQUENCE [LARGE SCALE GENOMIC DNA]</scope>
    <source>
        <strain evidence="2 3">KACC 15558</strain>
    </source>
</reference>
<dbReference type="EMBL" id="BAABNP010000011">
    <property type="protein sequence ID" value="GAA5341583.1"/>
    <property type="molecule type" value="Genomic_DNA"/>
</dbReference>
<evidence type="ECO:0000256" key="1">
    <source>
        <dbReference type="SAM" id="MobiDB-lite"/>
    </source>
</evidence>
<gene>
    <name evidence="2" type="ORF">KACC15558_26240</name>
</gene>
<sequence>MLPRSEDPAEASEAFSEAVGDLSLASRWFKEPGESYQVLGNLQIGMIDLHQVLTQVAGFHHRTRDRAASDDGDRALGAEHADAASAHLEHAARLLDQATDELMAGFSHSGHIAWQQAPAQAVLDQRQHDLDVETSPVETRKPSPPSW</sequence>
<dbReference type="Proteomes" id="UP001498935">
    <property type="component" value="Unassembled WGS sequence"/>
</dbReference>
<feature type="region of interest" description="Disordered" evidence="1">
    <location>
        <begin position="124"/>
        <end position="147"/>
    </location>
</feature>
<evidence type="ECO:0000313" key="3">
    <source>
        <dbReference type="Proteomes" id="UP001498935"/>
    </source>
</evidence>
<comment type="caution">
    <text evidence="2">The sequence shown here is derived from an EMBL/GenBank/DDBJ whole genome shotgun (WGS) entry which is preliminary data.</text>
</comment>
<proteinExistence type="predicted"/>
<dbReference type="RefSeq" id="WP_201671105.1">
    <property type="nucleotide sequence ID" value="NZ_BAABBK010000011.1"/>
</dbReference>
<accession>A0ABP9U697</accession>
<protein>
    <submittedName>
        <fullName evidence="2">Uncharacterized protein</fullName>
    </submittedName>
</protein>
<organism evidence="2 3">
    <name type="scientific">Brevibacterium ammoniilyticum</name>
    <dbReference type="NCBI Taxonomy" id="1046555"/>
    <lineage>
        <taxon>Bacteria</taxon>
        <taxon>Bacillati</taxon>
        <taxon>Actinomycetota</taxon>
        <taxon>Actinomycetes</taxon>
        <taxon>Micrococcales</taxon>
        <taxon>Brevibacteriaceae</taxon>
        <taxon>Brevibacterium</taxon>
    </lineage>
</organism>
<keyword evidence="3" id="KW-1185">Reference proteome</keyword>
<name>A0ABP9U697_9MICO</name>